<evidence type="ECO:0000256" key="2">
    <source>
        <dbReference type="SAM" id="Phobius"/>
    </source>
</evidence>
<accession>A0ABQ3CL20</accession>
<feature type="transmembrane region" description="Helical" evidence="2">
    <location>
        <begin position="68"/>
        <end position="93"/>
    </location>
</feature>
<gene>
    <name evidence="3" type="ORF">GCM10010345_13080</name>
</gene>
<keyword evidence="2" id="KW-1133">Transmembrane helix</keyword>
<protein>
    <recommendedName>
        <fullName evidence="5">Small hydrophobic protein</fullName>
    </recommendedName>
</protein>
<feature type="compositionally biased region" description="Basic and acidic residues" evidence="1">
    <location>
        <begin position="1"/>
        <end position="10"/>
    </location>
</feature>
<evidence type="ECO:0000256" key="1">
    <source>
        <dbReference type="SAM" id="MobiDB-lite"/>
    </source>
</evidence>
<dbReference type="InterPro" id="IPR055338">
    <property type="entry name" value="YqfX-like"/>
</dbReference>
<evidence type="ECO:0000313" key="4">
    <source>
        <dbReference type="Proteomes" id="UP000653644"/>
    </source>
</evidence>
<evidence type="ECO:0000313" key="3">
    <source>
        <dbReference type="EMBL" id="GHA09789.1"/>
    </source>
</evidence>
<reference evidence="4" key="1">
    <citation type="journal article" date="2019" name="Int. J. Syst. Evol. Microbiol.">
        <title>The Global Catalogue of Microorganisms (GCM) 10K type strain sequencing project: providing services to taxonomists for standard genome sequencing and annotation.</title>
        <authorList>
            <consortium name="The Broad Institute Genomics Platform"/>
            <consortium name="The Broad Institute Genome Sequencing Center for Infectious Disease"/>
            <person name="Wu L."/>
            <person name="Ma J."/>
        </authorList>
    </citation>
    <scope>NUCLEOTIDE SEQUENCE [LARGE SCALE GENOMIC DNA]</scope>
    <source>
        <strain evidence="4">JCM 4733</strain>
    </source>
</reference>
<dbReference type="PANTHER" id="PTHR40040:SF1">
    <property type="entry name" value="MEMBRANE PROTEIN"/>
    <property type="match status" value="1"/>
</dbReference>
<keyword evidence="2" id="KW-0472">Membrane</keyword>
<keyword evidence="2" id="KW-0812">Transmembrane</keyword>
<proteinExistence type="predicted"/>
<dbReference type="Proteomes" id="UP000653644">
    <property type="component" value="Unassembled WGS sequence"/>
</dbReference>
<feature type="transmembrane region" description="Helical" evidence="2">
    <location>
        <begin position="113"/>
        <end position="137"/>
    </location>
</feature>
<evidence type="ECO:0008006" key="5">
    <source>
        <dbReference type="Google" id="ProtNLM"/>
    </source>
</evidence>
<dbReference type="EMBL" id="BMVN01000003">
    <property type="protein sequence ID" value="GHA09789.1"/>
    <property type="molecule type" value="Genomic_DNA"/>
</dbReference>
<dbReference type="PANTHER" id="PTHR40040">
    <property type="entry name" value="SMALL HYDROPHOBIC PROTEIN-RELATED"/>
    <property type="match status" value="1"/>
</dbReference>
<feature type="region of interest" description="Disordered" evidence="1">
    <location>
        <begin position="1"/>
        <end position="27"/>
    </location>
</feature>
<comment type="caution">
    <text evidence="3">The sequence shown here is derived from an EMBL/GenBank/DDBJ whole genome shotgun (WGS) entry which is preliminary data.</text>
</comment>
<name>A0ABQ3CL20_9ACTN</name>
<keyword evidence="4" id="KW-1185">Reference proteome</keyword>
<sequence length="142" mass="14821">MGDAGPRRALLEGGSARRSAEAEPGYPHTEAELSIRLKELMMAGFGRGTSGYPRSRGRTWQRTGPDRATLGIIGTICAVAGFFALGIVLGPVAMFCGWQSMGRKWSNDGNVPALVALILGAIDTLLAIIALAGAATWGHGLL</sequence>
<organism evidence="3 4">
    <name type="scientific">Streptomyces canarius</name>
    <dbReference type="NCBI Taxonomy" id="285453"/>
    <lineage>
        <taxon>Bacteria</taxon>
        <taxon>Bacillati</taxon>
        <taxon>Actinomycetota</taxon>
        <taxon>Actinomycetes</taxon>
        <taxon>Kitasatosporales</taxon>
        <taxon>Streptomycetaceae</taxon>
        <taxon>Streptomyces</taxon>
    </lineage>
</organism>